<evidence type="ECO:0000256" key="3">
    <source>
        <dbReference type="ARBA" id="ARBA00022989"/>
    </source>
</evidence>
<dbReference type="GO" id="GO:0016020">
    <property type="term" value="C:membrane"/>
    <property type="evidence" value="ECO:0007669"/>
    <property type="project" value="UniProtKB-SubCell"/>
</dbReference>
<dbReference type="PANTHER" id="PTHR37422:SF17">
    <property type="entry name" value="O-ANTIGEN LIGASE"/>
    <property type="match status" value="1"/>
</dbReference>
<evidence type="ECO:0000259" key="7">
    <source>
        <dbReference type="Pfam" id="PF04932"/>
    </source>
</evidence>
<proteinExistence type="predicted"/>
<evidence type="ECO:0000256" key="6">
    <source>
        <dbReference type="SAM" id="Phobius"/>
    </source>
</evidence>
<gene>
    <name evidence="8" type="ORF">MBUL_01752</name>
</gene>
<evidence type="ECO:0000256" key="5">
    <source>
        <dbReference type="SAM" id="MobiDB-lite"/>
    </source>
</evidence>
<feature type="region of interest" description="Disordered" evidence="5">
    <location>
        <begin position="401"/>
        <end position="427"/>
    </location>
</feature>
<accession>A0A679IR04</accession>
<comment type="subcellular location">
    <subcellularLocation>
        <location evidence="1">Membrane</location>
        <topology evidence="1">Multi-pass membrane protein</topology>
    </subcellularLocation>
</comment>
<feature type="transmembrane region" description="Helical" evidence="6">
    <location>
        <begin position="38"/>
        <end position="55"/>
    </location>
</feature>
<keyword evidence="2 6" id="KW-0812">Transmembrane</keyword>
<dbReference type="AlphaFoldDB" id="A0A679IR04"/>
<feature type="transmembrane region" description="Helical" evidence="6">
    <location>
        <begin position="67"/>
        <end position="88"/>
    </location>
</feature>
<feature type="transmembrane region" description="Helical" evidence="6">
    <location>
        <begin position="127"/>
        <end position="149"/>
    </location>
</feature>
<reference evidence="8" key="1">
    <citation type="submission" date="2019-12" db="EMBL/GenBank/DDBJ databases">
        <authorList>
            <person name="Cremers G."/>
        </authorList>
    </citation>
    <scope>NUCLEOTIDE SEQUENCE</scope>
    <source>
        <strain evidence="8">Mbul1</strain>
    </source>
</reference>
<evidence type="ECO:0000256" key="1">
    <source>
        <dbReference type="ARBA" id="ARBA00004141"/>
    </source>
</evidence>
<feature type="transmembrane region" description="Helical" evidence="6">
    <location>
        <begin position="187"/>
        <end position="217"/>
    </location>
</feature>
<protein>
    <recommendedName>
        <fullName evidence="7">O-antigen ligase-related domain-containing protein</fullName>
    </recommendedName>
</protein>
<dbReference type="Pfam" id="PF04932">
    <property type="entry name" value="Wzy_C"/>
    <property type="match status" value="1"/>
</dbReference>
<evidence type="ECO:0000256" key="4">
    <source>
        <dbReference type="ARBA" id="ARBA00023136"/>
    </source>
</evidence>
<feature type="transmembrane region" description="Helical" evidence="6">
    <location>
        <begin position="12"/>
        <end position="32"/>
    </location>
</feature>
<feature type="transmembrane region" description="Helical" evidence="6">
    <location>
        <begin position="229"/>
        <end position="247"/>
    </location>
</feature>
<feature type="transmembrane region" description="Helical" evidence="6">
    <location>
        <begin position="324"/>
        <end position="352"/>
    </location>
</feature>
<dbReference type="EMBL" id="LR743504">
    <property type="protein sequence ID" value="CAA2102568.1"/>
    <property type="molecule type" value="Genomic_DNA"/>
</dbReference>
<dbReference type="InterPro" id="IPR051533">
    <property type="entry name" value="WaaL-like"/>
</dbReference>
<feature type="transmembrane region" description="Helical" evidence="6">
    <location>
        <begin position="161"/>
        <end position="181"/>
    </location>
</feature>
<sequence length="427" mass="44618">MFALPPRSETVALLRSAGAVTLAILPVAMALANRSSPTVVGLAALFFLVAGLIEDARATTRFMARPLVTPIGLAALGFVVWSLASIAWSPVQDLSWRNIQEFLPTIAGAYLLARLAPGNMPAFTPRLAAWSIALAGLYIVVALAAHLPLHRAMGSRVALFVFNRPALTILPVMGPLAYLLHRRGQGIAALLVLVIGTGAILRSISGAAALGLAAGAVTALIAVLTPRRVGLSIVGAVLGLALVLAPVEGDILQKVMPDAVHERLVQSSSRARVAIARSFGAAVALDPWRGAGFGTSARFIETPIAAQIEPGLRPMLAVGHPHNIFLQIWAELGIVGAGFASAILLMMLALIARMPRGEGVVALSLVGSCTAVAFVEHGAWQGWWIAAIGAAVAWAREAGTEPHRCDRSDRSQAASASTRLRPEDLAR</sequence>
<dbReference type="InterPro" id="IPR007016">
    <property type="entry name" value="O-antigen_ligase-rel_domated"/>
</dbReference>
<name>A0A679IR04_9HYPH</name>
<evidence type="ECO:0000256" key="2">
    <source>
        <dbReference type="ARBA" id="ARBA00022692"/>
    </source>
</evidence>
<organism evidence="8">
    <name type="scientific">Methylobacterium bullatum</name>
    <dbReference type="NCBI Taxonomy" id="570505"/>
    <lineage>
        <taxon>Bacteria</taxon>
        <taxon>Pseudomonadati</taxon>
        <taxon>Pseudomonadota</taxon>
        <taxon>Alphaproteobacteria</taxon>
        <taxon>Hyphomicrobiales</taxon>
        <taxon>Methylobacteriaceae</taxon>
        <taxon>Methylobacterium</taxon>
    </lineage>
</organism>
<keyword evidence="4 6" id="KW-0472">Membrane</keyword>
<keyword evidence="3 6" id="KW-1133">Transmembrane helix</keyword>
<feature type="domain" description="O-antigen ligase-related" evidence="7">
    <location>
        <begin position="191"/>
        <end position="337"/>
    </location>
</feature>
<feature type="compositionally biased region" description="Basic and acidic residues" evidence="5">
    <location>
        <begin position="401"/>
        <end position="410"/>
    </location>
</feature>
<evidence type="ECO:0000313" key="8">
    <source>
        <dbReference type="EMBL" id="CAA2102568.1"/>
    </source>
</evidence>
<dbReference type="PANTHER" id="PTHR37422">
    <property type="entry name" value="TEICHURONIC ACID BIOSYNTHESIS PROTEIN TUAE"/>
    <property type="match status" value="1"/>
</dbReference>